<dbReference type="Pfam" id="PF09413">
    <property type="entry name" value="DUF2007"/>
    <property type="match status" value="1"/>
</dbReference>
<feature type="domain" description="DUF2007" evidence="1">
    <location>
        <begin position="6"/>
        <end position="71"/>
    </location>
</feature>
<comment type="caution">
    <text evidence="2">The sequence shown here is derived from an EMBL/GenBank/DDBJ whole genome shotgun (WGS) entry which is preliminary data.</text>
</comment>
<organism evidence="2 3">
    <name type="scientific">Flavobacterium tagetis</name>
    <dbReference type="NCBI Taxonomy" id="2801336"/>
    <lineage>
        <taxon>Bacteria</taxon>
        <taxon>Pseudomonadati</taxon>
        <taxon>Bacteroidota</taxon>
        <taxon>Flavobacteriia</taxon>
        <taxon>Flavobacteriales</taxon>
        <taxon>Flavobacteriaceae</taxon>
        <taxon>Flavobacterium</taxon>
    </lineage>
</organism>
<reference evidence="2 3" key="1">
    <citation type="submission" date="2021-01" db="EMBL/GenBank/DDBJ databases">
        <title>Genome seq and assembly of Flavobacterium sp. GN10.</title>
        <authorList>
            <person name="Chhetri G."/>
        </authorList>
    </citation>
    <scope>NUCLEOTIDE SEQUENCE [LARGE SCALE GENOMIC DNA]</scope>
    <source>
        <strain evidence="2 3">GN10</strain>
    </source>
</reference>
<dbReference type="EMBL" id="JAERSF010000002">
    <property type="protein sequence ID" value="MBL0737078.1"/>
    <property type="molecule type" value="Genomic_DNA"/>
</dbReference>
<sequence length="80" mass="8920">MRSLLIIFNGNYLETMNLKNLLGSFNVESYIVNECMSTIKSSLVSAGGFNSVSLQVNGKDFESAKKILEDYKNGKFSLEE</sequence>
<dbReference type="Proteomes" id="UP000603728">
    <property type="component" value="Unassembled WGS sequence"/>
</dbReference>
<dbReference type="InterPro" id="IPR018551">
    <property type="entry name" value="DUF2007"/>
</dbReference>
<accession>A0ABS1KCN4</accession>
<evidence type="ECO:0000259" key="1">
    <source>
        <dbReference type="Pfam" id="PF09413"/>
    </source>
</evidence>
<evidence type="ECO:0000313" key="2">
    <source>
        <dbReference type="EMBL" id="MBL0737078.1"/>
    </source>
</evidence>
<evidence type="ECO:0000313" key="3">
    <source>
        <dbReference type="Proteomes" id="UP000603728"/>
    </source>
</evidence>
<name>A0ABS1KCN4_9FLAO</name>
<proteinExistence type="predicted"/>
<keyword evidence="3" id="KW-1185">Reference proteome</keyword>
<gene>
    <name evidence="2" type="ORF">JI750_09300</name>
</gene>
<dbReference type="RefSeq" id="WP_202000665.1">
    <property type="nucleotide sequence ID" value="NZ_JAERSF010000002.1"/>
</dbReference>
<protein>
    <submittedName>
        <fullName evidence="2">DUF2007 domain-containing protein</fullName>
    </submittedName>
</protein>